<protein>
    <submittedName>
        <fullName evidence="1">Uncharacterized protein</fullName>
    </submittedName>
</protein>
<dbReference type="RefSeq" id="WP_379696059.1">
    <property type="nucleotide sequence ID" value="NZ_JBHSXH010000015.1"/>
</dbReference>
<evidence type="ECO:0000313" key="1">
    <source>
        <dbReference type="EMBL" id="MFC6825641.1"/>
    </source>
</evidence>
<dbReference type="AlphaFoldDB" id="A0ABD5TYM8"/>
<accession>A0ABD5TYM8</accession>
<sequence>MERFGEVLCRDCSSKPVVFRVRCSSGLCSWTYRVEETEFNRGHAKTLAQQEANNHEKEKRIFDDDPMHTTTVEEAARGE</sequence>
<reference evidence="1 2" key="1">
    <citation type="journal article" date="2019" name="Int. J. Syst. Evol. Microbiol.">
        <title>The Global Catalogue of Microorganisms (GCM) 10K type strain sequencing project: providing services to taxonomists for standard genome sequencing and annotation.</title>
        <authorList>
            <consortium name="The Broad Institute Genomics Platform"/>
            <consortium name="The Broad Institute Genome Sequencing Center for Infectious Disease"/>
            <person name="Wu L."/>
            <person name="Ma J."/>
        </authorList>
    </citation>
    <scope>NUCLEOTIDE SEQUENCE [LARGE SCALE GENOMIC DNA]</scope>
    <source>
        <strain evidence="1 2">YIM 94188</strain>
    </source>
</reference>
<dbReference type="Proteomes" id="UP001596408">
    <property type="component" value="Unassembled WGS sequence"/>
</dbReference>
<name>A0ABD5TYM8_9EURY</name>
<keyword evidence="2" id="KW-1185">Reference proteome</keyword>
<proteinExistence type="predicted"/>
<evidence type="ECO:0000313" key="2">
    <source>
        <dbReference type="Proteomes" id="UP001596408"/>
    </source>
</evidence>
<dbReference type="EMBL" id="JBHSXH010000015">
    <property type="protein sequence ID" value="MFC6825641.1"/>
    <property type="molecule type" value="Genomic_DNA"/>
</dbReference>
<organism evidence="1 2">
    <name type="scientific">Halopelagius fulvigenes</name>
    <dbReference type="NCBI Taxonomy" id="1198324"/>
    <lineage>
        <taxon>Archaea</taxon>
        <taxon>Methanobacteriati</taxon>
        <taxon>Methanobacteriota</taxon>
        <taxon>Stenosarchaea group</taxon>
        <taxon>Halobacteria</taxon>
        <taxon>Halobacteriales</taxon>
        <taxon>Haloferacaceae</taxon>
    </lineage>
</organism>
<comment type="caution">
    <text evidence="1">The sequence shown here is derived from an EMBL/GenBank/DDBJ whole genome shotgun (WGS) entry which is preliminary data.</text>
</comment>
<gene>
    <name evidence="1" type="ORF">ACFQEV_11665</name>
</gene>